<reference evidence="2" key="1">
    <citation type="submission" date="2016-11" db="EMBL/GenBank/DDBJ databases">
        <authorList>
            <person name="Varghese N."/>
            <person name="Submissions S."/>
        </authorList>
    </citation>
    <scope>NUCLEOTIDE SEQUENCE [LARGE SCALE GENOMIC DNA]</scope>
    <source>
        <strain evidence="2">DSM 16219</strain>
    </source>
</reference>
<dbReference type="OrthoDB" id="5419858at2"/>
<proteinExistence type="predicted"/>
<evidence type="ECO:0000313" key="2">
    <source>
        <dbReference type="Proteomes" id="UP000183994"/>
    </source>
</evidence>
<accession>A0A1M7A642</accession>
<dbReference type="Proteomes" id="UP000183994">
    <property type="component" value="Unassembled WGS sequence"/>
</dbReference>
<dbReference type="EMBL" id="FQZU01000064">
    <property type="protein sequence ID" value="SHL38181.1"/>
    <property type="molecule type" value="Genomic_DNA"/>
</dbReference>
<gene>
    <name evidence="1" type="ORF">SAMN02745216_05102</name>
</gene>
<keyword evidence="2" id="KW-1185">Reference proteome</keyword>
<dbReference type="STRING" id="1121393.SAMN02745216_05102"/>
<organism evidence="1 2">
    <name type="scientific">Desulfatibacillum alkenivorans DSM 16219</name>
    <dbReference type="NCBI Taxonomy" id="1121393"/>
    <lineage>
        <taxon>Bacteria</taxon>
        <taxon>Pseudomonadati</taxon>
        <taxon>Thermodesulfobacteriota</taxon>
        <taxon>Desulfobacteria</taxon>
        <taxon>Desulfobacterales</taxon>
        <taxon>Desulfatibacillaceae</taxon>
        <taxon>Desulfatibacillum</taxon>
    </lineage>
</organism>
<name>A0A1M7A642_9BACT</name>
<evidence type="ECO:0000313" key="1">
    <source>
        <dbReference type="EMBL" id="SHL38181.1"/>
    </source>
</evidence>
<dbReference type="AlphaFoldDB" id="A0A1M7A642"/>
<protein>
    <submittedName>
        <fullName evidence="1">Uncharacterized protein</fullName>
    </submittedName>
</protein>
<sequence>MEIRVNTKGYAGRTLHKTMRVITNDPKNPEVVLKVSGPVAAFADIKPATISLRGDAGEAISGQAVIKSLDKYPFDIVRTTATANARFTYELEKSDKEGETGWILKVTDPDPQGRYTGTVYLHTDNKIRPQLEVRVYGNFFERKLPQAKSAPPPKN</sequence>